<dbReference type="EMBL" id="MVIT01000078">
    <property type="protein sequence ID" value="OOV39807.1"/>
    <property type="molecule type" value="Genomic_DNA"/>
</dbReference>
<gene>
    <name evidence="1" type="ORF">B1J93_19625</name>
</gene>
<proteinExistence type="predicted"/>
<accession>A0A1T1DG49</accession>
<dbReference type="AlphaFoldDB" id="A0A1T1DG49"/>
<evidence type="ECO:0000313" key="1">
    <source>
        <dbReference type="EMBL" id="OOV39807.1"/>
    </source>
</evidence>
<sequence length="59" mass="6931">MLSFSNGPKIRVSQKYGNYNENRTTLELLESSYIAKYNLICRNYCILLKISKKLSRKIL</sequence>
<evidence type="ECO:0000313" key="2">
    <source>
        <dbReference type="Proteomes" id="UP000191008"/>
    </source>
</evidence>
<comment type="caution">
    <text evidence="1">The sequence shown here is derived from an EMBL/GenBank/DDBJ whole genome shotgun (WGS) entry which is preliminary data.</text>
</comment>
<protein>
    <submittedName>
        <fullName evidence="1">Uncharacterized protein</fullName>
    </submittedName>
</protein>
<name>A0A1T1DG49_9LEPT</name>
<dbReference type="AntiFam" id="ANF00056">
    <property type="entry name" value="Translation of DNA repeat"/>
</dbReference>
<organism evidence="1 2">
    <name type="scientific">Leptospira kirschneri serovar Pomona</name>
    <dbReference type="NCBI Taxonomy" id="561005"/>
    <lineage>
        <taxon>Bacteria</taxon>
        <taxon>Pseudomonadati</taxon>
        <taxon>Spirochaetota</taxon>
        <taxon>Spirochaetia</taxon>
        <taxon>Leptospirales</taxon>
        <taxon>Leptospiraceae</taxon>
        <taxon>Leptospira</taxon>
    </lineage>
</organism>
<reference evidence="1 2" key="1">
    <citation type="submission" date="2017-02" db="EMBL/GenBank/DDBJ databases">
        <title>Comparative genomic analysis of Brazilian Leptospira kirschneri strains of different serogroups.</title>
        <authorList>
            <person name="Moreno L.Z."/>
            <person name="Miraglia F."/>
            <person name="Kremer F.S."/>
            <person name="Eslabao M.R."/>
            <person name="Lilenbaum W."/>
            <person name="Dellagostin O.A."/>
            <person name="Moreno A.M."/>
        </authorList>
    </citation>
    <scope>NUCLEOTIDE SEQUENCE [LARGE SCALE GENOMIC DNA]</scope>
    <source>
        <strain evidence="1 2">M110/06</strain>
    </source>
</reference>
<dbReference type="Proteomes" id="UP000191008">
    <property type="component" value="Unassembled WGS sequence"/>
</dbReference>